<keyword evidence="2" id="KW-1185">Reference proteome</keyword>
<name>A0A7W3ISN7_9ACTN</name>
<sequence length="58" mass="6718">MTVLIVLALAGMLWLALELSDRRYRHHPHADLGADVDRRRIADELRAAEQRGERLRTL</sequence>
<reference evidence="1 2" key="1">
    <citation type="submission" date="2020-07" db="EMBL/GenBank/DDBJ databases">
        <title>Sequencing the genomes of 1000 actinobacteria strains.</title>
        <authorList>
            <person name="Klenk H.-P."/>
        </authorList>
    </citation>
    <scope>NUCLEOTIDE SEQUENCE [LARGE SCALE GENOMIC DNA]</scope>
    <source>
        <strain evidence="1 2">DSM 100723</strain>
    </source>
</reference>
<evidence type="ECO:0000313" key="2">
    <source>
        <dbReference type="Proteomes" id="UP000523079"/>
    </source>
</evidence>
<accession>A0A7W3ISN7</accession>
<dbReference type="Proteomes" id="UP000523079">
    <property type="component" value="Unassembled WGS sequence"/>
</dbReference>
<organism evidence="1 2">
    <name type="scientific">Microlunatus kandeliicorticis</name>
    <dbReference type="NCBI Taxonomy" id="1759536"/>
    <lineage>
        <taxon>Bacteria</taxon>
        <taxon>Bacillati</taxon>
        <taxon>Actinomycetota</taxon>
        <taxon>Actinomycetes</taxon>
        <taxon>Propionibacteriales</taxon>
        <taxon>Propionibacteriaceae</taxon>
        <taxon>Microlunatus</taxon>
    </lineage>
</organism>
<evidence type="ECO:0000313" key="1">
    <source>
        <dbReference type="EMBL" id="MBA8794531.1"/>
    </source>
</evidence>
<gene>
    <name evidence="1" type="ORF">FHX74_002150</name>
</gene>
<protein>
    <submittedName>
        <fullName evidence="1">Uncharacterized protein</fullName>
    </submittedName>
</protein>
<dbReference type="AlphaFoldDB" id="A0A7W3ISN7"/>
<dbReference type="EMBL" id="JACGWT010000003">
    <property type="protein sequence ID" value="MBA8794531.1"/>
    <property type="molecule type" value="Genomic_DNA"/>
</dbReference>
<comment type="caution">
    <text evidence="1">The sequence shown here is derived from an EMBL/GenBank/DDBJ whole genome shotgun (WGS) entry which is preliminary data.</text>
</comment>
<dbReference type="RefSeq" id="WP_182560092.1">
    <property type="nucleotide sequence ID" value="NZ_JACGWT010000003.1"/>
</dbReference>
<proteinExistence type="predicted"/>